<dbReference type="EMBL" id="CP067421">
    <property type="protein sequence ID" value="QQP92713.1"/>
    <property type="molecule type" value="Genomic_DNA"/>
</dbReference>
<name>A0ABX7BE78_9PROT</name>
<evidence type="ECO:0000313" key="1">
    <source>
        <dbReference type="EMBL" id="QQP92713.1"/>
    </source>
</evidence>
<dbReference type="RefSeq" id="WP_201081833.1">
    <property type="nucleotide sequence ID" value="NZ_CP067421.1"/>
</dbReference>
<organism evidence="1 2">
    <name type="scientific">Skermanella cutis</name>
    <dbReference type="NCBI Taxonomy" id="2775420"/>
    <lineage>
        <taxon>Bacteria</taxon>
        <taxon>Pseudomonadati</taxon>
        <taxon>Pseudomonadota</taxon>
        <taxon>Alphaproteobacteria</taxon>
        <taxon>Rhodospirillales</taxon>
        <taxon>Azospirillaceae</taxon>
        <taxon>Skermanella</taxon>
    </lineage>
</organism>
<sequence>MPQRDDKIGVHFGKISSAVWDRIKDQPGAIVENAVPLLVRTYRAGTPINYQPAMKAGLSKKLWLTPETVKMLNTLSEETGHRRTTLILTALDLYLDGVYESAGPRQISQERRW</sequence>
<reference evidence="1" key="1">
    <citation type="submission" date="2021-02" db="EMBL/GenBank/DDBJ databases">
        <title>Skermanella TT6 skin isolate.</title>
        <authorList>
            <person name="Lee K."/>
            <person name="Ganzorig M."/>
        </authorList>
    </citation>
    <scope>NUCLEOTIDE SEQUENCE</scope>
    <source>
        <strain evidence="1">TT6</strain>
    </source>
</reference>
<keyword evidence="2" id="KW-1185">Reference proteome</keyword>
<keyword evidence="1" id="KW-0614">Plasmid</keyword>
<geneLocation type="plasmid" evidence="1 2">
    <name>pTT6-1</name>
</geneLocation>
<gene>
    <name evidence="1" type="ORF">IGS68_30085</name>
</gene>
<proteinExistence type="predicted"/>
<dbReference type="Proteomes" id="UP000595197">
    <property type="component" value="Plasmid pTT6-1"/>
</dbReference>
<protein>
    <submittedName>
        <fullName evidence="1">Uncharacterized protein</fullName>
    </submittedName>
</protein>
<accession>A0ABX7BE78</accession>
<evidence type="ECO:0000313" key="2">
    <source>
        <dbReference type="Proteomes" id="UP000595197"/>
    </source>
</evidence>